<dbReference type="PIRSF" id="PIRSF000077">
    <property type="entry name" value="Thioredoxin"/>
    <property type="match status" value="1"/>
</dbReference>
<sequence length="105" mass="11776">MRRITTHDELEAEAQRHAYLLLKISASWCNPCQIYSPIIESVSKTRSDISVAEVDVDDMPAIRETFHVRSVPTLIMFKNGSAVDSLIGSQAVENVHAWIDHTIQA</sequence>
<evidence type="ECO:0000256" key="1">
    <source>
        <dbReference type="ARBA" id="ARBA00008987"/>
    </source>
</evidence>
<evidence type="ECO:0000256" key="6">
    <source>
        <dbReference type="PIRNR" id="PIRNR000077"/>
    </source>
</evidence>
<feature type="domain" description="Thioredoxin" evidence="7">
    <location>
        <begin position="1"/>
        <end position="104"/>
    </location>
</feature>
<dbReference type="CDD" id="cd02947">
    <property type="entry name" value="TRX_family"/>
    <property type="match status" value="1"/>
</dbReference>
<proteinExistence type="inferred from homology"/>
<dbReference type="Pfam" id="PF00085">
    <property type="entry name" value="Thioredoxin"/>
    <property type="match status" value="1"/>
</dbReference>
<dbReference type="SUPFAM" id="SSF52833">
    <property type="entry name" value="Thioredoxin-like"/>
    <property type="match status" value="1"/>
</dbReference>
<keyword evidence="2" id="KW-0813">Transport</keyword>
<keyword evidence="3" id="KW-0249">Electron transport</keyword>
<dbReference type="PRINTS" id="PR00421">
    <property type="entry name" value="THIOREDOXIN"/>
</dbReference>
<gene>
    <name evidence="8" type="ORF">GCM10007891_11000</name>
</gene>
<keyword evidence="9" id="KW-1185">Reference proteome</keyword>
<evidence type="ECO:0000259" key="7">
    <source>
        <dbReference type="PROSITE" id="PS51352"/>
    </source>
</evidence>
<keyword evidence="4" id="KW-1015">Disulfide bond</keyword>
<name>A0ABQ5TUY9_9GAMM</name>
<organism evidence="8 9">
    <name type="scientific">Methylophaga thalassica</name>
    <dbReference type="NCBI Taxonomy" id="40223"/>
    <lineage>
        <taxon>Bacteria</taxon>
        <taxon>Pseudomonadati</taxon>
        <taxon>Pseudomonadota</taxon>
        <taxon>Gammaproteobacteria</taxon>
        <taxon>Thiotrichales</taxon>
        <taxon>Piscirickettsiaceae</taxon>
        <taxon>Methylophaga</taxon>
    </lineage>
</organism>
<keyword evidence="5" id="KW-0676">Redox-active center</keyword>
<dbReference type="PANTHER" id="PTHR45663">
    <property type="entry name" value="GEO12009P1"/>
    <property type="match status" value="1"/>
</dbReference>
<evidence type="ECO:0000256" key="4">
    <source>
        <dbReference type="ARBA" id="ARBA00023157"/>
    </source>
</evidence>
<dbReference type="InterPro" id="IPR036249">
    <property type="entry name" value="Thioredoxin-like_sf"/>
</dbReference>
<dbReference type="PANTHER" id="PTHR45663:SF11">
    <property type="entry name" value="GEO12009P1"/>
    <property type="match status" value="1"/>
</dbReference>
<dbReference type="RefSeq" id="WP_007145062.1">
    <property type="nucleotide sequence ID" value="NZ_BSND01000004.1"/>
</dbReference>
<protein>
    <recommendedName>
        <fullName evidence="6">Thioredoxin</fullName>
    </recommendedName>
</protein>
<dbReference type="InterPro" id="IPR005746">
    <property type="entry name" value="Thioredoxin"/>
</dbReference>
<dbReference type="InterPro" id="IPR013766">
    <property type="entry name" value="Thioredoxin_domain"/>
</dbReference>
<comment type="similarity">
    <text evidence="1 6">Belongs to the thioredoxin family.</text>
</comment>
<evidence type="ECO:0000313" key="8">
    <source>
        <dbReference type="EMBL" id="GLP99246.1"/>
    </source>
</evidence>
<comment type="caution">
    <text evidence="8">The sequence shown here is derived from an EMBL/GenBank/DDBJ whole genome shotgun (WGS) entry which is preliminary data.</text>
</comment>
<dbReference type="Proteomes" id="UP001161423">
    <property type="component" value="Unassembled WGS sequence"/>
</dbReference>
<evidence type="ECO:0000256" key="3">
    <source>
        <dbReference type="ARBA" id="ARBA00022982"/>
    </source>
</evidence>
<dbReference type="EMBL" id="BSND01000004">
    <property type="protein sequence ID" value="GLP99246.1"/>
    <property type="molecule type" value="Genomic_DNA"/>
</dbReference>
<evidence type="ECO:0000256" key="2">
    <source>
        <dbReference type="ARBA" id="ARBA00022448"/>
    </source>
</evidence>
<evidence type="ECO:0000256" key="5">
    <source>
        <dbReference type="ARBA" id="ARBA00023284"/>
    </source>
</evidence>
<accession>A0ABQ5TUY9</accession>
<reference evidence="8" key="1">
    <citation type="journal article" date="2014" name="Int. J. Syst. Evol. Microbiol.">
        <title>Complete genome of a new Firmicutes species belonging to the dominant human colonic microbiota ('Ruminococcus bicirculans') reveals two chromosomes and a selective capacity to utilize plant glucans.</title>
        <authorList>
            <consortium name="NISC Comparative Sequencing Program"/>
            <person name="Wegmann U."/>
            <person name="Louis P."/>
            <person name="Goesmann A."/>
            <person name="Henrissat B."/>
            <person name="Duncan S.H."/>
            <person name="Flint H.J."/>
        </authorList>
    </citation>
    <scope>NUCLEOTIDE SEQUENCE</scope>
    <source>
        <strain evidence="8">NBRC 102424</strain>
    </source>
</reference>
<evidence type="ECO:0000313" key="9">
    <source>
        <dbReference type="Proteomes" id="UP001161423"/>
    </source>
</evidence>
<dbReference type="Gene3D" id="3.40.30.10">
    <property type="entry name" value="Glutaredoxin"/>
    <property type="match status" value="1"/>
</dbReference>
<reference evidence="8" key="2">
    <citation type="submission" date="2023-01" db="EMBL/GenBank/DDBJ databases">
        <title>Draft genome sequence of Methylophaga thalassica strain NBRC 102424.</title>
        <authorList>
            <person name="Sun Q."/>
            <person name="Mori K."/>
        </authorList>
    </citation>
    <scope>NUCLEOTIDE SEQUENCE</scope>
    <source>
        <strain evidence="8">NBRC 102424</strain>
    </source>
</reference>
<dbReference type="PROSITE" id="PS51352">
    <property type="entry name" value="THIOREDOXIN_2"/>
    <property type="match status" value="1"/>
</dbReference>